<evidence type="ECO:0008006" key="7">
    <source>
        <dbReference type="Google" id="ProtNLM"/>
    </source>
</evidence>
<dbReference type="InterPro" id="IPR055767">
    <property type="entry name" value="DUF7343"/>
</dbReference>
<name>A0A1N7BU59_9EURY</name>
<keyword evidence="2" id="KW-1133">Transmembrane helix</keyword>
<dbReference type="Pfam" id="PF24034">
    <property type="entry name" value="DUF7343"/>
    <property type="match status" value="1"/>
</dbReference>
<protein>
    <recommendedName>
        <fullName evidence="7">IclR helix-turn-helix domain-containing protein</fullName>
    </recommendedName>
</protein>
<reference evidence="6" key="1">
    <citation type="submission" date="2017-01" db="EMBL/GenBank/DDBJ databases">
        <authorList>
            <person name="Varghese N."/>
            <person name="Submissions S."/>
        </authorList>
    </citation>
    <scope>NUCLEOTIDE SEQUENCE [LARGE SCALE GENOMIC DNA]</scope>
    <source>
        <strain evidence="6">CGMCC 1.7737</strain>
    </source>
</reference>
<dbReference type="AlphaFoldDB" id="A0A1N7BU59"/>
<feature type="transmembrane region" description="Helical" evidence="2">
    <location>
        <begin position="244"/>
        <end position="262"/>
    </location>
</feature>
<feature type="compositionally biased region" description="Acidic residues" evidence="1">
    <location>
        <begin position="291"/>
        <end position="308"/>
    </location>
</feature>
<feature type="region of interest" description="Disordered" evidence="1">
    <location>
        <begin position="32"/>
        <end position="67"/>
    </location>
</feature>
<dbReference type="RefSeq" id="WP_076430746.1">
    <property type="nucleotide sequence ID" value="NZ_FTNO01000002.1"/>
</dbReference>
<feature type="domain" description="DUF7345" evidence="4">
    <location>
        <begin position="61"/>
        <end position="193"/>
    </location>
</feature>
<evidence type="ECO:0000259" key="3">
    <source>
        <dbReference type="Pfam" id="PF24034"/>
    </source>
</evidence>
<evidence type="ECO:0000313" key="5">
    <source>
        <dbReference type="EMBL" id="SIR54872.1"/>
    </source>
</evidence>
<feature type="compositionally biased region" description="Low complexity" evidence="1">
    <location>
        <begin position="53"/>
        <end position="63"/>
    </location>
</feature>
<proteinExistence type="predicted"/>
<dbReference type="EMBL" id="FTNO01000002">
    <property type="protein sequence ID" value="SIR54872.1"/>
    <property type="molecule type" value="Genomic_DNA"/>
</dbReference>
<gene>
    <name evidence="5" type="ORF">SAMN05421858_2760</name>
</gene>
<evidence type="ECO:0000313" key="6">
    <source>
        <dbReference type="Proteomes" id="UP000186914"/>
    </source>
</evidence>
<dbReference type="Pfam" id="PF24036">
    <property type="entry name" value="DUF7345"/>
    <property type="match status" value="1"/>
</dbReference>
<keyword evidence="6" id="KW-1185">Reference proteome</keyword>
<dbReference type="Proteomes" id="UP000186914">
    <property type="component" value="Unassembled WGS sequence"/>
</dbReference>
<keyword evidence="2" id="KW-0812">Transmembrane</keyword>
<dbReference type="InterPro" id="IPR055769">
    <property type="entry name" value="DUF7345"/>
</dbReference>
<evidence type="ECO:0000256" key="1">
    <source>
        <dbReference type="SAM" id="MobiDB-lite"/>
    </source>
</evidence>
<evidence type="ECO:0000259" key="4">
    <source>
        <dbReference type="Pfam" id="PF24036"/>
    </source>
</evidence>
<organism evidence="5 6">
    <name type="scientific">Haladaptatus litoreus</name>
    <dbReference type="NCBI Taxonomy" id="553468"/>
    <lineage>
        <taxon>Archaea</taxon>
        <taxon>Methanobacteriati</taxon>
        <taxon>Methanobacteriota</taxon>
        <taxon>Stenosarchaea group</taxon>
        <taxon>Halobacteria</taxon>
        <taxon>Halobacteriales</taxon>
        <taxon>Haladaptataceae</taxon>
        <taxon>Haladaptatus</taxon>
    </lineage>
</organism>
<feature type="domain" description="DUF7343" evidence="3">
    <location>
        <begin position="308"/>
        <end position="369"/>
    </location>
</feature>
<sequence length="379" mass="41639">MRLHSALLVVFLTLLVVGSAVSAADTRQVASTNLDTPNGGEETVASQSAPPETTTNGTTIRITPQPDGDARWNVSMEFVTRNENETAAFEELGDDFERGSANVGPSQELFIRIADQMQSETGREMKILDVERTYTPGNTTHTLSLSFVWTNFAQVEGDKIILRDAFLLDDGSSTWLDSLTADQRLIIESPDGYRIQNSPNYGHNNGTVALEGPMSLNPETREIDVTYTETGDSGEEPFLSTTNIVLLLLVISTGIGGLYVLMQRRDDESADDSSPRDPPATVSESRHDSGEEVASDSEPKDDEPDVELLSDEERVEHLLKQNGGRMKQAKIVTETNWSNAKVSQLLSAMDDEGRVDKLRIGRENLITLPDEDIVDFDSE</sequence>
<accession>A0A1N7BU59</accession>
<feature type="region of interest" description="Disordered" evidence="1">
    <location>
        <begin position="266"/>
        <end position="308"/>
    </location>
</feature>
<evidence type="ECO:0000256" key="2">
    <source>
        <dbReference type="SAM" id="Phobius"/>
    </source>
</evidence>
<keyword evidence="2" id="KW-0472">Membrane</keyword>